<evidence type="ECO:0000256" key="1">
    <source>
        <dbReference type="SAM" id="SignalP"/>
    </source>
</evidence>
<feature type="signal peptide" evidence="1">
    <location>
        <begin position="1"/>
        <end position="22"/>
    </location>
</feature>
<name>A0ABR8MBS0_9ACTN</name>
<organism evidence="3 4">
    <name type="scientific">Nocardioides hwasunensis</name>
    <dbReference type="NCBI Taxonomy" id="397258"/>
    <lineage>
        <taxon>Bacteria</taxon>
        <taxon>Bacillati</taxon>
        <taxon>Actinomycetota</taxon>
        <taxon>Actinomycetes</taxon>
        <taxon>Propionibacteriales</taxon>
        <taxon>Nocardioidaceae</taxon>
        <taxon>Nocardioides</taxon>
    </lineage>
</organism>
<dbReference type="Pfam" id="PF01551">
    <property type="entry name" value="Peptidase_M23"/>
    <property type="match status" value="1"/>
</dbReference>
<dbReference type="CDD" id="cd12797">
    <property type="entry name" value="M23_peptidase"/>
    <property type="match status" value="1"/>
</dbReference>
<feature type="domain" description="M23ase beta-sheet core" evidence="2">
    <location>
        <begin position="53"/>
        <end position="139"/>
    </location>
</feature>
<reference evidence="3 4" key="1">
    <citation type="submission" date="2020-09" db="EMBL/GenBank/DDBJ databases">
        <title>novel species in genus Nocardioides.</title>
        <authorList>
            <person name="Zhang G."/>
        </authorList>
    </citation>
    <scope>NUCLEOTIDE SEQUENCE [LARGE SCALE GENOMIC DNA]</scope>
    <source>
        <strain evidence="3 4">19197</strain>
    </source>
</reference>
<gene>
    <name evidence="3" type="ORF">IEZ25_01600</name>
</gene>
<evidence type="ECO:0000313" key="4">
    <source>
        <dbReference type="Proteomes" id="UP000649289"/>
    </source>
</evidence>
<comment type="caution">
    <text evidence="3">The sequence shown here is derived from an EMBL/GenBank/DDBJ whole genome shotgun (WGS) entry which is preliminary data.</text>
</comment>
<dbReference type="SUPFAM" id="SSF51261">
    <property type="entry name" value="Duplicated hybrid motif"/>
    <property type="match status" value="1"/>
</dbReference>
<accession>A0ABR8MBS0</accession>
<dbReference type="InterPro" id="IPR016047">
    <property type="entry name" value="M23ase_b-sheet_dom"/>
</dbReference>
<dbReference type="EMBL" id="JACXYY010000001">
    <property type="protein sequence ID" value="MBD3913293.1"/>
    <property type="molecule type" value="Genomic_DNA"/>
</dbReference>
<dbReference type="Proteomes" id="UP000649289">
    <property type="component" value="Unassembled WGS sequence"/>
</dbReference>
<feature type="chain" id="PRO_5047288358" evidence="1">
    <location>
        <begin position="23"/>
        <end position="195"/>
    </location>
</feature>
<keyword evidence="4" id="KW-1185">Reference proteome</keyword>
<dbReference type="Gene3D" id="2.70.70.10">
    <property type="entry name" value="Glucose Permease (Domain IIA)"/>
    <property type="match status" value="1"/>
</dbReference>
<sequence>MRARLVPALLTLVVLLPAPVHAGPDEPRGVWPLSPEPEVVHGFEPPPNPYAAGHRGADLAGSPGQAVRTALPGTVAFAGAIGGKPVVTVRHDGRRTTYEPVVASVERGQQVSAGDVLGRLVVPHSHCFPAACLHWGLIEGTGDDETYVDPLTLVGGGPIRLLPLWRDAPTSTRRPWTTRWAPPIELWRRPVDWAA</sequence>
<protein>
    <submittedName>
        <fullName evidence="3">M23 family metallopeptidase</fullName>
    </submittedName>
</protein>
<keyword evidence="1" id="KW-0732">Signal</keyword>
<evidence type="ECO:0000259" key="2">
    <source>
        <dbReference type="Pfam" id="PF01551"/>
    </source>
</evidence>
<evidence type="ECO:0000313" key="3">
    <source>
        <dbReference type="EMBL" id="MBD3913293.1"/>
    </source>
</evidence>
<dbReference type="InterPro" id="IPR011055">
    <property type="entry name" value="Dup_hybrid_motif"/>
</dbReference>
<dbReference type="RefSeq" id="WP_191197637.1">
    <property type="nucleotide sequence ID" value="NZ_BAAAPA010000002.1"/>
</dbReference>
<proteinExistence type="predicted"/>